<accession>A0A4U6T2D0</accession>
<organism evidence="1 2">
    <name type="scientific">Setaria viridis</name>
    <name type="common">Green bristlegrass</name>
    <name type="synonym">Setaria italica subsp. viridis</name>
    <dbReference type="NCBI Taxonomy" id="4556"/>
    <lineage>
        <taxon>Eukaryota</taxon>
        <taxon>Viridiplantae</taxon>
        <taxon>Streptophyta</taxon>
        <taxon>Embryophyta</taxon>
        <taxon>Tracheophyta</taxon>
        <taxon>Spermatophyta</taxon>
        <taxon>Magnoliopsida</taxon>
        <taxon>Liliopsida</taxon>
        <taxon>Poales</taxon>
        <taxon>Poaceae</taxon>
        <taxon>PACMAD clade</taxon>
        <taxon>Panicoideae</taxon>
        <taxon>Panicodae</taxon>
        <taxon>Paniceae</taxon>
        <taxon>Cenchrinae</taxon>
        <taxon>Setaria</taxon>
    </lineage>
</organism>
<evidence type="ECO:0000313" key="2">
    <source>
        <dbReference type="Proteomes" id="UP000298652"/>
    </source>
</evidence>
<dbReference type="EMBL" id="CM016560">
    <property type="protein sequence ID" value="TKV94844.1"/>
    <property type="molecule type" value="Genomic_DNA"/>
</dbReference>
<protein>
    <submittedName>
        <fullName evidence="1">Uncharacterized protein</fullName>
    </submittedName>
</protein>
<dbReference type="Gramene" id="TKV94844">
    <property type="protein sequence ID" value="TKV94844"/>
    <property type="gene ID" value="SEVIR_9G322550v2"/>
</dbReference>
<dbReference type="AlphaFoldDB" id="A0A4U6T2D0"/>
<gene>
    <name evidence="1" type="ORF">SEVIR_9G322550v2</name>
</gene>
<dbReference type="OMA" id="MRRWTAN"/>
<name>A0A4U6T2D0_SETVI</name>
<reference evidence="1" key="1">
    <citation type="submission" date="2019-03" db="EMBL/GenBank/DDBJ databases">
        <title>WGS assembly of Setaria viridis.</title>
        <authorList>
            <person name="Huang P."/>
            <person name="Jenkins J."/>
            <person name="Grimwood J."/>
            <person name="Barry K."/>
            <person name="Healey A."/>
            <person name="Mamidi S."/>
            <person name="Sreedasyam A."/>
            <person name="Shu S."/>
            <person name="Feldman M."/>
            <person name="Wu J."/>
            <person name="Yu Y."/>
            <person name="Chen C."/>
            <person name="Johnson J."/>
            <person name="Rokhsar D."/>
            <person name="Baxter I."/>
            <person name="Schmutz J."/>
            <person name="Brutnell T."/>
            <person name="Kellogg E."/>
        </authorList>
    </citation>
    <scope>NUCLEOTIDE SEQUENCE [LARGE SCALE GENOMIC DNA]</scope>
</reference>
<evidence type="ECO:0000313" key="1">
    <source>
        <dbReference type="EMBL" id="TKV94844.1"/>
    </source>
</evidence>
<proteinExistence type="predicted"/>
<dbReference type="Proteomes" id="UP000298652">
    <property type="component" value="Chromosome 9"/>
</dbReference>
<keyword evidence="2" id="KW-1185">Reference proteome</keyword>
<sequence>MLSPSESRRGVSEALHDGRWIRDITGSLSVAAIVDYLQIWDAVTAIQLAPEREDRFMRRWTANGTYTARSAYKMLHQGTIPLRGANRI</sequence>